<dbReference type="PANTHER" id="PTHR47326:SF1">
    <property type="entry name" value="HTH PSQ-TYPE DOMAIN-CONTAINING PROTEIN"/>
    <property type="match status" value="1"/>
</dbReference>
<comment type="caution">
    <text evidence="1">The sequence shown here is derived from an EMBL/GenBank/DDBJ whole genome shotgun (WGS) entry which is preliminary data.</text>
</comment>
<dbReference type="PANTHER" id="PTHR47326">
    <property type="entry name" value="TRANSPOSABLE ELEMENT TC3 TRANSPOSASE-LIKE PROTEIN"/>
    <property type="match status" value="1"/>
</dbReference>
<proteinExistence type="predicted"/>
<dbReference type="EMBL" id="BGPR01000772">
    <property type="protein sequence ID" value="GBM34910.1"/>
    <property type="molecule type" value="Genomic_DNA"/>
</dbReference>
<sequence>MISENCGLSKSHVWIILNESGFHPYRFTPLQGLLPRDAERRYTWCNFVMNNLEDHLTFPAGIIWTDEACVSRNGIFNRQNIHTWYNNNKIRDMLSKFEFNYTGRLMYVVEFLMTGSLDQYFTRER</sequence>
<evidence type="ECO:0000313" key="1">
    <source>
        <dbReference type="EMBL" id="GBM34910.1"/>
    </source>
</evidence>
<accession>A0A4Y2F071</accession>
<reference evidence="1 2" key="1">
    <citation type="journal article" date="2019" name="Sci. Rep.">
        <title>Orb-weaving spider Araneus ventricosus genome elucidates the spidroin gene catalogue.</title>
        <authorList>
            <person name="Kono N."/>
            <person name="Nakamura H."/>
            <person name="Ohtoshi R."/>
            <person name="Moran D.A.P."/>
            <person name="Shinohara A."/>
            <person name="Yoshida Y."/>
            <person name="Fujiwara M."/>
            <person name="Mori M."/>
            <person name="Tomita M."/>
            <person name="Arakawa K."/>
        </authorList>
    </citation>
    <scope>NUCLEOTIDE SEQUENCE [LARGE SCALE GENOMIC DNA]</scope>
</reference>
<name>A0A4Y2F071_ARAVE</name>
<protein>
    <submittedName>
        <fullName evidence="1">Uncharacterized protein</fullName>
    </submittedName>
</protein>
<dbReference type="AlphaFoldDB" id="A0A4Y2F071"/>
<dbReference type="Proteomes" id="UP000499080">
    <property type="component" value="Unassembled WGS sequence"/>
</dbReference>
<evidence type="ECO:0000313" key="2">
    <source>
        <dbReference type="Proteomes" id="UP000499080"/>
    </source>
</evidence>
<organism evidence="1 2">
    <name type="scientific">Araneus ventricosus</name>
    <name type="common">Orbweaver spider</name>
    <name type="synonym">Epeira ventricosa</name>
    <dbReference type="NCBI Taxonomy" id="182803"/>
    <lineage>
        <taxon>Eukaryota</taxon>
        <taxon>Metazoa</taxon>
        <taxon>Ecdysozoa</taxon>
        <taxon>Arthropoda</taxon>
        <taxon>Chelicerata</taxon>
        <taxon>Arachnida</taxon>
        <taxon>Araneae</taxon>
        <taxon>Araneomorphae</taxon>
        <taxon>Entelegynae</taxon>
        <taxon>Araneoidea</taxon>
        <taxon>Araneidae</taxon>
        <taxon>Araneus</taxon>
    </lineage>
</organism>
<keyword evidence="2" id="KW-1185">Reference proteome</keyword>
<gene>
    <name evidence="1" type="ORF">AVEN_41458_1</name>
</gene>